<dbReference type="Gene3D" id="1.10.12.10">
    <property type="entry name" value="Lyase 2-enoyl-coa Hydratase, Chain A, domain 2"/>
    <property type="match status" value="1"/>
</dbReference>
<dbReference type="CDD" id="cd06558">
    <property type="entry name" value="crotonase-like"/>
    <property type="match status" value="1"/>
</dbReference>
<organism evidence="4 5">
    <name type="scientific">Rhodococcoides corynebacterioides</name>
    <dbReference type="NCBI Taxonomy" id="53972"/>
    <lineage>
        <taxon>Bacteria</taxon>
        <taxon>Bacillati</taxon>
        <taxon>Actinomycetota</taxon>
        <taxon>Actinomycetes</taxon>
        <taxon>Mycobacteriales</taxon>
        <taxon>Nocardiaceae</taxon>
        <taxon>Rhodococcoides</taxon>
    </lineage>
</organism>
<evidence type="ECO:0000256" key="1">
    <source>
        <dbReference type="ARBA" id="ARBA00005254"/>
    </source>
</evidence>
<dbReference type="GO" id="GO:0016829">
    <property type="term" value="F:lyase activity"/>
    <property type="evidence" value="ECO:0007669"/>
    <property type="project" value="UniProtKB-KW"/>
</dbReference>
<gene>
    <name evidence="4" type="ORF">JOE42_003598</name>
</gene>
<dbReference type="EC" id="4.2.1.149" evidence="4"/>
<dbReference type="InterPro" id="IPR029045">
    <property type="entry name" value="ClpP/crotonase-like_dom_sf"/>
</dbReference>
<dbReference type="SUPFAM" id="SSF52096">
    <property type="entry name" value="ClpP/crotonase"/>
    <property type="match status" value="1"/>
</dbReference>
<dbReference type="PANTHER" id="PTHR11941:SF169">
    <property type="entry name" value="(7AS)-7A-METHYL-1,5-DIOXO-2,3,5,6,7,7A-HEXAHYDRO-1H-INDENE-CARBOXYL-COA HYDROLASE"/>
    <property type="match status" value="1"/>
</dbReference>
<evidence type="ECO:0000313" key="4">
    <source>
        <dbReference type="EMBL" id="MBM7416865.1"/>
    </source>
</evidence>
<name>A0ABS2KY48_9NOCA</name>
<proteinExistence type="inferred from homology"/>
<keyword evidence="2" id="KW-0443">Lipid metabolism</keyword>
<evidence type="ECO:0000256" key="2">
    <source>
        <dbReference type="ARBA" id="ARBA00023098"/>
    </source>
</evidence>
<dbReference type="Gene3D" id="3.90.226.10">
    <property type="entry name" value="2-enoyl-CoA Hydratase, Chain A, domain 1"/>
    <property type="match status" value="1"/>
</dbReference>
<evidence type="ECO:0000313" key="5">
    <source>
        <dbReference type="Proteomes" id="UP000703038"/>
    </source>
</evidence>
<dbReference type="Proteomes" id="UP000703038">
    <property type="component" value="Unassembled WGS sequence"/>
</dbReference>
<dbReference type="EMBL" id="JAFBBK010000001">
    <property type="protein sequence ID" value="MBM7416865.1"/>
    <property type="molecule type" value="Genomic_DNA"/>
</dbReference>
<comment type="similarity">
    <text evidence="1">Belongs to the enoyl-CoA hydratase/isomerase family.</text>
</comment>
<keyword evidence="5" id="KW-1185">Reference proteome</keyword>
<dbReference type="Pfam" id="PF00378">
    <property type="entry name" value="ECH_1"/>
    <property type="match status" value="1"/>
</dbReference>
<dbReference type="InterPro" id="IPR014748">
    <property type="entry name" value="Enoyl-CoA_hydra_C"/>
</dbReference>
<protein>
    <submittedName>
        <fullName evidence="4">Crotonobetainyl-CoA hydratase</fullName>
        <ecNumber evidence="4">4.2.1.149</ecNumber>
    </submittedName>
</protein>
<reference evidence="4 5" key="1">
    <citation type="submission" date="2021-01" db="EMBL/GenBank/DDBJ databases">
        <title>Genomics of switchgrass bacterial isolates.</title>
        <authorList>
            <person name="Shade A."/>
        </authorList>
    </citation>
    <scope>NUCLEOTIDE SEQUENCE [LARGE SCALE GENOMIC DNA]</scope>
    <source>
        <strain evidence="4 5">PvP111</strain>
    </source>
</reference>
<accession>A0ABS2KY48</accession>
<dbReference type="PANTHER" id="PTHR11941">
    <property type="entry name" value="ENOYL-COA HYDRATASE-RELATED"/>
    <property type="match status" value="1"/>
</dbReference>
<evidence type="ECO:0000256" key="3">
    <source>
        <dbReference type="ARBA" id="ARBA00023239"/>
    </source>
</evidence>
<dbReference type="InterPro" id="IPR001753">
    <property type="entry name" value="Enoyl-CoA_hydra/iso"/>
</dbReference>
<keyword evidence="3 4" id="KW-0456">Lyase</keyword>
<comment type="caution">
    <text evidence="4">The sequence shown here is derived from an EMBL/GenBank/DDBJ whole genome shotgun (WGS) entry which is preliminary data.</text>
</comment>
<sequence>MSDQDVVLTERRGHVLLVTLNRPAAANSVNAEVHTLLGEAWELADGDESIRAVVLTAAGSGTFCGGADLKALGTRGPDGVTPPETAHWGFAGVTRHPISTPIVVAVTGNALGGGTEIALSGDVVIASTTARFGLPEVHRGLIAGAGGLFRLVDAIPRAIAMELILTGEPMSADDAARWGLVNRVVEPDAVLDTALRLAETIAAGAPLAIRASKVIARGIVDGRIPSEASAWEETDRALAQLSTSSDTVEGIMAFMEKREPRWTGR</sequence>
<dbReference type="RefSeq" id="WP_204869579.1">
    <property type="nucleotide sequence ID" value="NZ_JAFBBK010000001.1"/>
</dbReference>